<dbReference type="InterPro" id="IPR017441">
    <property type="entry name" value="Protein_kinase_ATP_BS"/>
</dbReference>
<evidence type="ECO:0000256" key="3">
    <source>
        <dbReference type="ARBA" id="ARBA00022777"/>
    </source>
</evidence>
<dbReference type="PROSITE" id="PS00107">
    <property type="entry name" value="PROTEIN_KINASE_ATP"/>
    <property type="match status" value="1"/>
</dbReference>
<dbReference type="PANTHER" id="PTHR48055">
    <property type="entry name" value="LEUCINE-RICH REPEAT RECEPTOR PROTEIN KINASE EMS1"/>
    <property type="match status" value="1"/>
</dbReference>
<dbReference type="PROSITE" id="PS50011">
    <property type="entry name" value="PROTEIN_KINASE_DOM"/>
    <property type="match status" value="1"/>
</dbReference>
<dbReference type="Gene3D" id="1.10.510.10">
    <property type="entry name" value="Transferase(Phosphotransferase) domain 1"/>
    <property type="match status" value="1"/>
</dbReference>
<keyword evidence="4 5" id="KW-0067">ATP-binding</keyword>
<dbReference type="PaxDb" id="3827-XP_004489318.1"/>
<dbReference type="PROSITE" id="PS00108">
    <property type="entry name" value="PROTEIN_KINASE_ST"/>
    <property type="match status" value="1"/>
</dbReference>
<comment type="similarity">
    <text evidence="6">Belongs to the protein kinase superfamily.</text>
</comment>
<gene>
    <name evidence="9" type="primary">LOC101490112</name>
</gene>
<dbReference type="GO" id="GO:0005524">
    <property type="term" value="F:ATP binding"/>
    <property type="evidence" value="ECO:0007669"/>
    <property type="project" value="UniProtKB-UniRule"/>
</dbReference>
<keyword evidence="3" id="KW-0418">Kinase</keyword>
<dbReference type="PANTHER" id="PTHR48055:SF26">
    <property type="entry name" value="TRANSFERASE, PROTEIN KINASE RLK-PELLE-URK-2 FAMILY"/>
    <property type="match status" value="1"/>
</dbReference>
<accession>A0A1S3DYV6</accession>
<dbReference type="InterPro" id="IPR011009">
    <property type="entry name" value="Kinase-like_dom_sf"/>
</dbReference>
<evidence type="ECO:0000313" key="8">
    <source>
        <dbReference type="Proteomes" id="UP000087171"/>
    </source>
</evidence>
<feature type="binding site" evidence="5">
    <location>
        <position position="69"/>
    </location>
    <ligand>
        <name>ATP</name>
        <dbReference type="ChEBI" id="CHEBI:30616"/>
    </ligand>
</feature>
<dbReference type="STRING" id="3827.A0A1S3DYV6"/>
<dbReference type="Proteomes" id="UP000087171">
    <property type="component" value="Chromosome Ca2"/>
</dbReference>
<organism evidence="8 9">
    <name type="scientific">Cicer arietinum</name>
    <name type="common">Chickpea</name>
    <name type="synonym">Garbanzo</name>
    <dbReference type="NCBI Taxonomy" id="3827"/>
    <lineage>
        <taxon>Eukaryota</taxon>
        <taxon>Viridiplantae</taxon>
        <taxon>Streptophyta</taxon>
        <taxon>Embryophyta</taxon>
        <taxon>Tracheophyta</taxon>
        <taxon>Spermatophyta</taxon>
        <taxon>Magnoliopsida</taxon>
        <taxon>eudicotyledons</taxon>
        <taxon>Gunneridae</taxon>
        <taxon>Pentapetalae</taxon>
        <taxon>rosids</taxon>
        <taxon>fabids</taxon>
        <taxon>Fabales</taxon>
        <taxon>Fabaceae</taxon>
        <taxon>Papilionoideae</taxon>
        <taxon>50 kb inversion clade</taxon>
        <taxon>NPAAA clade</taxon>
        <taxon>Hologalegina</taxon>
        <taxon>IRL clade</taxon>
        <taxon>Cicereae</taxon>
        <taxon>Cicer</taxon>
    </lineage>
</organism>
<evidence type="ECO:0000256" key="4">
    <source>
        <dbReference type="ARBA" id="ARBA00022840"/>
    </source>
</evidence>
<reference evidence="9" key="2">
    <citation type="submission" date="2025-08" db="UniProtKB">
        <authorList>
            <consortium name="RefSeq"/>
        </authorList>
    </citation>
    <scope>IDENTIFICATION</scope>
    <source>
        <tissue evidence="9">Etiolated seedlings</tissue>
    </source>
</reference>
<keyword evidence="2 5" id="KW-0547">Nucleotide-binding</keyword>
<evidence type="ECO:0000259" key="7">
    <source>
        <dbReference type="PROSITE" id="PS50011"/>
    </source>
</evidence>
<dbReference type="InterPro" id="IPR051564">
    <property type="entry name" value="LRR_receptor-like_kinase"/>
</dbReference>
<feature type="domain" description="Protein kinase" evidence="7">
    <location>
        <begin position="41"/>
        <end position="312"/>
    </location>
</feature>
<dbReference type="SMART" id="SM00220">
    <property type="entry name" value="S_TKc"/>
    <property type="match status" value="1"/>
</dbReference>
<protein>
    <submittedName>
        <fullName evidence="9">Probable receptor-like protein kinase At5g18500</fullName>
    </submittedName>
</protein>
<dbReference type="OrthoDB" id="4062651at2759"/>
<dbReference type="eggNOG" id="KOG1187">
    <property type="taxonomic scope" value="Eukaryota"/>
</dbReference>
<dbReference type="RefSeq" id="XP_012568036.2">
    <property type="nucleotide sequence ID" value="XM_012712582.2"/>
</dbReference>
<evidence type="ECO:0000256" key="6">
    <source>
        <dbReference type="RuleBase" id="RU000304"/>
    </source>
</evidence>
<dbReference type="InterPro" id="IPR000719">
    <property type="entry name" value="Prot_kinase_dom"/>
</dbReference>
<dbReference type="Gene3D" id="3.30.200.20">
    <property type="entry name" value="Phosphorylase Kinase, domain 1"/>
    <property type="match status" value="1"/>
</dbReference>
<evidence type="ECO:0000256" key="5">
    <source>
        <dbReference type="PROSITE-ProRule" id="PRU10141"/>
    </source>
</evidence>
<dbReference type="GO" id="GO:0016020">
    <property type="term" value="C:membrane"/>
    <property type="evidence" value="ECO:0007669"/>
    <property type="project" value="TreeGrafter"/>
</dbReference>
<sequence length="322" mass="36216">MFFRCFRSVPLNNEVTFGDMLKKTACLKIPIKEVYAATNHLNEMNVIGEGTSGKVYKGTMKNNEQVAVKHIINDDGNIETFVREVTSLSHVKHQNLVSLLGCCVEGDECFIIYEICPNGSLSEWLFGKKNKVLSWIKRLEIAIDSARGLWFLHTYQGGCIVHRDIKPTNILIGSNFEAKLSDFGLSKVIEVGETYAISEVRGSFGYVDPQYQSNNHVNSSGDVYSFGMVLLQIISGKRVINLKLKKPMSLNKMAKSLSRNGSIAEFADPRLEGEYSEEAFDLTLHLALSCTALNQQRPSMEQVVKRLEEALFISRERNIFTK</sequence>
<proteinExistence type="inferred from homology"/>
<dbReference type="Pfam" id="PF00069">
    <property type="entry name" value="Pkinase"/>
    <property type="match status" value="1"/>
</dbReference>
<evidence type="ECO:0000256" key="2">
    <source>
        <dbReference type="ARBA" id="ARBA00022741"/>
    </source>
</evidence>
<keyword evidence="6" id="KW-0723">Serine/threonine-protein kinase</keyword>
<dbReference type="InterPro" id="IPR008271">
    <property type="entry name" value="Ser/Thr_kinase_AS"/>
</dbReference>
<dbReference type="SUPFAM" id="SSF56112">
    <property type="entry name" value="Protein kinase-like (PK-like)"/>
    <property type="match status" value="1"/>
</dbReference>
<evidence type="ECO:0000256" key="1">
    <source>
        <dbReference type="ARBA" id="ARBA00022679"/>
    </source>
</evidence>
<keyword evidence="1" id="KW-0808">Transferase</keyword>
<name>A0A1S3DYV6_CICAR</name>
<reference evidence="8" key="1">
    <citation type="journal article" date="2013" name="Nat. Biotechnol.">
        <title>Draft genome sequence of chickpea (Cicer arietinum) provides a resource for trait improvement.</title>
        <authorList>
            <person name="Varshney R.K."/>
            <person name="Song C."/>
            <person name="Saxena R.K."/>
            <person name="Azam S."/>
            <person name="Yu S."/>
            <person name="Sharpe A.G."/>
            <person name="Cannon S."/>
            <person name="Baek J."/>
            <person name="Rosen B.D."/>
            <person name="Tar'an B."/>
            <person name="Millan T."/>
            <person name="Zhang X."/>
            <person name="Ramsay L.D."/>
            <person name="Iwata A."/>
            <person name="Wang Y."/>
            <person name="Nelson W."/>
            <person name="Farmer A.D."/>
            <person name="Gaur P.M."/>
            <person name="Soderlund C."/>
            <person name="Penmetsa R.V."/>
            <person name="Xu C."/>
            <person name="Bharti A.K."/>
            <person name="He W."/>
            <person name="Winter P."/>
            <person name="Zhao S."/>
            <person name="Hane J.K."/>
            <person name="Carrasquilla-Garcia N."/>
            <person name="Condie J.A."/>
            <person name="Upadhyaya H.D."/>
            <person name="Luo M.C."/>
            <person name="Thudi M."/>
            <person name="Gowda C.L."/>
            <person name="Singh N.P."/>
            <person name="Lichtenzveig J."/>
            <person name="Gali K.K."/>
            <person name="Rubio J."/>
            <person name="Nadarajan N."/>
            <person name="Dolezel J."/>
            <person name="Bansal K.C."/>
            <person name="Xu X."/>
            <person name="Edwards D."/>
            <person name="Zhang G."/>
            <person name="Kahl G."/>
            <person name="Gil J."/>
            <person name="Singh K.B."/>
            <person name="Datta S.K."/>
            <person name="Jackson S.A."/>
            <person name="Wang J."/>
            <person name="Cook D.R."/>
        </authorList>
    </citation>
    <scope>NUCLEOTIDE SEQUENCE [LARGE SCALE GENOMIC DNA]</scope>
    <source>
        <strain evidence="8">cv. CDC Frontier</strain>
    </source>
</reference>
<dbReference type="GO" id="GO:0004674">
    <property type="term" value="F:protein serine/threonine kinase activity"/>
    <property type="evidence" value="ECO:0007669"/>
    <property type="project" value="UniProtKB-KW"/>
</dbReference>
<dbReference type="PIRSF" id="PIRSF000654">
    <property type="entry name" value="Integrin-linked_kinase"/>
    <property type="match status" value="1"/>
</dbReference>
<evidence type="ECO:0000313" key="9">
    <source>
        <dbReference type="RefSeq" id="XP_012568036.2"/>
    </source>
</evidence>
<keyword evidence="8" id="KW-1185">Reference proteome</keyword>
<dbReference type="FunFam" id="1.10.510.10:FF:000530">
    <property type="entry name" value="probable receptor-like protein kinase At5g59700"/>
    <property type="match status" value="1"/>
</dbReference>
<dbReference type="AlphaFoldDB" id="A0A1S3DYV6"/>